<dbReference type="InterPro" id="IPR009822">
    <property type="entry name" value="YaeQ"/>
</dbReference>
<dbReference type="PANTHER" id="PTHR38784">
    <property type="entry name" value="SUCROSE PHOSPHORYLASE"/>
    <property type="match status" value="1"/>
</dbReference>
<gene>
    <name evidence="1" type="ORF">RS130_11675</name>
</gene>
<dbReference type="InterPro" id="IPR038590">
    <property type="entry name" value="YaeQ_sf"/>
</dbReference>
<dbReference type="SUPFAM" id="SSF52980">
    <property type="entry name" value="Restriction endonuclease-like"/>
    <property type="match status" value="1"/>
</dbReference>
<sequence length="182" mass="20665">MALKPTIYKFKISLSDLNNDHFDSLNLTIAQHPSETLARMMARVMAFCLHAHQDKEQLLTFTKGLSAVEEPDIWLKGLDDQLHMWIDIGEPAFERMKKATRLAKSTYVYSFNAKSDVWWKQAQAQFDGLDISVVRFNWDEVQGLSALVSRTVELSVTISGESAYVAGPVDQVEVNWQVLQSN</sequence>
<dbReference type="Proteomes" id="UP001247805">
    <property type="component" value="Unassembled WGS sequence"/>
</dbReference>
<name>A0ABU3SWW6_9ALTE</name>
<evidence type="ECO:0000313" key="1">
    <source>
        <dbReference type="EMBL" id="MDU0354505.1"/>
    </source>
</evidence>
<dbReference type="Pfam" id="PF07152">
    <property type="entry name" value="YaeQ"/>
    <property type="match status" value="1"/>
</dbReference>
<keyword evidence="2" id="KW-1185">Reference proteome</keyword>
<dbReference type="EMBL" id="JAWDIO010000002">
    <property type="protein sequence ID" value="MDU0354505.1"/>
    <property type="molecule type" value="Genomic_DNA"/>
</dbReference>
<accession>A0ABU3SWW6</accession>
<proteinExistence type="predicted"/>
<dbReference type="RefSeq" id="WP_316026100.1">
    <property type="nucleotide sequence ID" value="NZ_JAWDIO010000002.1"/>
</dbReference>
<protein>
    <submittedName>
        <fullName evidence="1">YaeQ family protein</fullName>
    </submittedName>
</protein>
<dbReference type="Gene3D" id="3.10.640.10">
    <property type="entry name" value="Restriction endonuclease-like alpha-beta roll domain"/>
    <property type="match status" value="1"/>
</dbReference>
<organism evidence="1 2">
    <name type="scientific">Paraglaciecola aquimarina</name>
    <dbReference type="NCBI Taxonomy" id="1235557"/>
    <lineage>
        <taxon>Bacteria</taxon>
        <taxon>Pseudomonadati</taxon>
        <taxon>Pseudomonadota</taxon>
        <taxon>Gammaproteobacteria</taxon>
        <taxon>Alteromonadales</taxon>
        <taxon>Alteromonadaceae</taxon>
        <taxon>Paraglaciecola</taxon>
    </lineage>
</organism>
<dbReference type="PANTHER" id="PTHR38784:SF1">
    <property type="entry name" value="SUCROSE PHOSPHORYLASE"/>
    <property type="match status" value="1"/>
</dbReference>
<evidence type="ECO:0000313" key="2">
    <source>
        <dbReference type="Proteomes" id="UP001247805"/>
    </source>
</evidence>
<reference evidence="1 2" key="1">
    <citation type="submission" date="2023-10" db="EMBL/GenBank/DDBJ databases">
        <title>Glaciecola aquimarina strain GGW-M5 nov., isolated from a coastal seawater.</title>
        <authorList>
            <person name="Bayburt H."/>
            <person name="Kim J.M."/>
            <person name="Choi B.J."/>
            <person name="Jeon C.O."/>
        </authorList>
    </citation>
    <scope>NUCLEOTIDE SEQUENCE [LARGE SCALE GENOMIC DNA]</scope>
    <source>
        <strain evidence="1 2">KCTC 32108</strain>
    </source>
</reference>
<dbReference type="PIRSF" id="PIRSF011484">
    <property type="entry name" value="YaeQ"/>
    <property type="match status" value="1"/>
</dbReference>
<dbReference type="InterPro" id="IPR011335">
    <property type="entry name" value="Restrct_endonuc-II-like"/>
</dbReference>
<comment type="caution">
    <text evidence="1">The sequence shown here is derived from an EMBL/GenBank/DDBJ whole genome shotgun (WGS) entry which is preliminary data.</text>
</comment>
<dbReference type="SMART" id="SM01322">
    <property type="entry name" value="YaeQ"/>
    <property type="match status" value="1"/>
</dbReference>